<feature type="region of interest" description="Disordered" evidence="1">
    <location>
        <begin position="214"/>
        <end position="234"/>
    </location>
</feature>
<evidence type="ECO:0000313" key="2">
    <source>
        <dbReference type="EMBL" id="KAJ7194585.1"/>
    </source>
</evidence>
<feature type="region of interest" description="Disordered" evidence="1">
    <location>
        <begin position="93"/>
        <end position="122"/>
    </location>
</feature>
<reference evidence="2" key="1">
    <citation type="submission" date="2023-03" db="EMBL/GenBank/DDBJ databases">
        <title>Massive genome expansion in bonnet fungi (Mycena s.s.) driven by repeated elements and novel gene families across ecological guilds.</title>
        <authorList>
            <consortium name="Lawrence Berkeley National Laboratory"/>
            <person name="Harder C.B."/>
            <person name="Miyauchi S."/>
            <person name="Viragh M."/>
            <person name="Kuo A."/>
            <person name="Thoen E."/>
            <person name="Andreopoulos B."/>
            <person name="Lu D."/>
            <person name="Skrede I."/>
            <person name="Drula E."/>
            <person name="Henrissat B."/>
            <person name="Morin E."/>
            <person name="Kohler A."/>
            <person name="Barry K."/>
            <person name="LaButti K."/>
            <person name="Morin E."/>
            <person name="Salamov A."/>
            <person name="Lipzen A."/>
            <person name="Mereny Z."/>
            <person name="Hegedus B."/>
            <person name="Baldrian P."/>
            <person name="Stursova M."/>
            <person name="Weitz H."/>
            <person name="Taylor A."/>
            <person name="Grigoriev I.V."/>
            <person name="Nagy L.G."/>
            <person name="Martin F."/>
            <person name="Kauserud H."/>
        </authorList>
    </citation>
    <scope>NUCLEOTIDE SEQUENCE</scope>
    <source>
        <strain evidence="2">9144</strain>
    </source>
</reference>
<dbReference type="Proteomes" id="UP001219525">
    <property type="component" value="Unassembled WGS sequence"/>
</dbReference>
<accession>A0AAD6UXJ2</accession>
<evidence type="ECO:0000313" key="3">
    <source>
        <dbReference type="Proteomes" id="UP001219525"/>
    </source>
</evidence>
<organism evidence="2 3">
    <name type="scientific">Mycena pura</name>
    <dbReference type="NCBI Taxonomy" id="153505"/>
    <lineage>
        <taxon>Eukaryota</taxon>
        <taxon>Fungi</taxon>
        <taxon>Dikarya</taxon>
        <taxon>Basidiomycota</taxon>
        <taxon>Agaricomycotina</taxon>
        <taxon>Agaricomycetes</taxon>
        <taxon>Agaricomycetidae</taxon>
        <taxon>Agaricales</taxon>
        <taxon>Marasmiineae</taxon>
        <taxon>Mycenaceae</taxon>
        <taxon>Mycena</taxon>
    </lineage>
</organism>
<proteinExistence type="predicted"/>
<comment type="caution">
    <text evidence="2">The sequence shown here is derived from an EMBL/GenBank/DDBJ whole genome shotgun (WGS) entry which is preliminary data.</text>
</comment>
<evidence type="ECO:0000256" key="1">
    <source>
        <dbReference type="SAM" id="MobiDB-lite"/>
    </source>
</evidence>
<keyword evidence="3" id="KW-1185">Reference proteome</keyword>
<sequence length="234" mass="25823">MDVVGGPSRWRGGFWCAAPATTGSAQAYETLPAVALVLATGSLANPEAWPWRTQAPTRLPHGAWAQTSEMNSGTSKYRTSLALVRPGQAVTARDYGPALDPHSPPSRPHRTGTRAPPRPSARVRARARLVFRREWAGGAPDAVRRPWARRPQWRPTIAVRRRASLRAGLPWLKPVPIRPRLDPSAAAFADSVRNFRPHAFQKAAAARACPYAQRARSHARTRNGNWLPATHERR</sequence>
<protein>
    <submittedName>
        <fullName evidence="2">Uncharacterized protein</fullName>
    </submittedName>
</protein>
<name>A0AAD6UXJ2_9AGAR</name>
<dbReference type="AlphaFoldDB" id="A0AAD6UXJ2"/>
<gene>
    <name evidence="2" type="ORF">GGX14DRAFT_404618</name>
</gene>
<dbReference type="EMBL" id="JARJCW010000097">
    <property type="protein sequence ID" value="KAJ7194585.1"/>
    <property type="molecule type" value="Genomic_DNA"/>
</dbReference>